<keyword evidence="4 12" id="KW-0547">Nucleotide-binding</keyword>
<dbReference type="GO" id="GO:0006289">
    <property type="term" value="P:nucleotide-excision repair"/>
    <property type="evidence" value="ECO:0007669"/>
    <property type="project" value="UniProtKB-UniRule"/>
</dbReference>
<reference evidence="18 19" key="1">
    <citation type="journal article" date="2015" name="Genome Announc.">
        <title>Expanding the biotechnology potential of lactobacilli through comparative genomics of 213 strains and associated genera.</title>
        <authorList>
            <person name="Sun Z."/>
            <person name="Harris H.M."/>
            <person name="McCann A."/>
            <person name="Guo C."/>
            <person name="Argimon S."/>
            <person name="Zhang W."/>
            <person name="Yang X."/>
            <person name="Jeffery I.B."/>
            <person name="Cooney J.C."/>
            <person name="Kagawa T.F."/>
            <person name="Liu W."/>
            <person name="Song Y."/>
            <person name="Salvetti E."/>
            <person name="Wrobel A."/>
            <person name="Rasinkangas P."/>
            <person name="Parkhill J."/>
            <person name="Rea M.C."/>
            <person name="O'Sullivan O."/>
            <person name="Ritari J."/>
            <person name="Douillard F.P."/>
            <person name="Paul Ross R."/>
            <person name="Yang R."/>
            <person name="Briner A.E."/>
            <person name="Felis G.E."/>
            <person name="de Vos W.M."/>
            <person name="Barrangou R."/>
            <person name="Klaenhammer T.R."/>
            <person name="Caufield P.W."/>
            <person name="Cui Y."/>
            <person name="Zhang H."/>
            <person name="O'Toole P.W."/>
        </authorList>
    </citation>
    <scope>NUCLEOTIDE SEQUENCE [LARGE SCALE GENOMIC DNA]</scope>
    <source>
        <strain evidence="18 19">DSM 16381</strain>
    </source>
</reference>
<keyword evidence="5 12" id="KW-0227">DNA damage</keyword>
<feature type="domain" description="Helicase C-terminal" evidence="17">
    <location>
        <begin position="435"/>
        <end position="601"/>
    </location>
</feature>
<comment type="function">
    <text evidence="12">The UvrABC repair system catalyzes the recognition and processing of DNA lesions. A damage recognition complex composed of 2 UvrA and 2 UvrB subunits scans DNA for abnormalities. Upon binding of the UvrA(2)B(2) complex to a putative damaged site, the DNA wraps around one UvrB monomer. DNA wrap is dependent on ATP binding by UvrB and probably causes local melting of the DNA helix, facilitating insertion of UvrB beta-hairpin between the DNA strands. Then UvrB probes one DNA strand for the presence of a lesion. If a lesion is found the UvrA subunits dissociate and the UvrB-DNA preincision complex is formed. This complex is subsequently bound by UvrC and the second UvrB is released. If no lesion is found, the DNA wraps around the other UvrB subunit that will check the other stand for damage.</text>
</comment>
<evidence type="ECO:0000256" key="1">
    <source>
        <dbReference type="ARBA" id="ARBA00004496"/>
    </source>
</evidence>
<evidence type="ECO:0000313" key="18">
    <source>
        <dbReference type="EMBL" id="KRL95418.1"/>
    </source>
</evidence>
<dbReference type="InterPro" id="IPR014001">
    <property type="entry name" value="Helicase_ATP-bd"/>
</dbReference>
<dbReference type="SUPFAM" id="SSF52540">
    <property type="entry name" value="P-loop containing nucleoside triphosphate hydrolases"/>
    <property type="match status" value="2"/>
</dbReference>
<evidence type="ECO:0000256" key="5">
    <source>
        <dbReference type="ARBA" id="ARBA00022763"/>
    </source>
</evidence>
<keyword evidence="7 12" id="KW-0067">ATP-binding</keyword>
<evidence type="ECO:0000256" key="6">
    <source>
        <dbReference type="ARBA" id="ARBA00022769"/>
    </source>
</evidence>
<evidence type="ECO:0000259" key="17">
    <source>
        <dbReference type="PROSITE" id="PS51194"/>
    </source>
</evidence>
<dbReference type="Gene3D" id="4.10.860.10">
    <property type="entry name" value="UVR domain"/>
    <property type="match status" value="1"/>
</dbReference>
<dbReference type="PROSITE" id="PS51192">
    <property type="entry name" value="HELICASE_ATP_BIND_1"/>
    <property type="match status" value="1"/>
</dbReference>
<keyword evidence="3 12" id="KW-0963">Cytoplasm</keyword>
<feature type="short sequence motif" description="Beta-hairpin" evidence="12">
    <location>
        <begin position="97"/>
        <end position="120"/>
    </location>
</feature>
<dbReference type="GO" id="GO:0003677">
    <property type="term" value="F:DNA binding"/>
    <property type="evidence" value="ECO:0007669"/>
    <property type="project" value="UniProtKB-UniRule"/>
</dbReference>
<dbReference type="PANTHER" id="PTHR24029">
    <property type="entry name" value="UVRABC SYSTEM PROTEIN B"/>
    <property type="match status" value="1"/>
</dbReference>
<dbReference type="InterPro" id="IPR001650">
    <property type="entry name" value="Helicase_C-like"/>
</dbReference>
<evidence type="ECO:0000256" key="7">
    <source>
        <dbReference type="ARBA" id="ARBA00022840"/>
    </source>
</evidence>
<dbReference type="GO" id="GO:0009380">
    <property type="term" value="C:excinuclease repair complex"/>
    <property type="evidence" value="ECO:0007669"/>
    <property type="project" value="InterPro"/>
</dbReference>
<evidence type="ECO:0000256" key="14">
    <source>
        <dbReference type="SAM" id="Coils"/>
    </source>
</evidence>
<evidence type="ECO:0000256" key="10">
    <source>
        <dbReference type="ARBA" id="ARBA00026033"/>
    </source>
</evidence>
<protein>
    <recommendedName>
        <fullName evidence="11 12">UvrABC system protein B</fullName>
        <shortName evidence="12">Protein UvrB</shortName>
    </recommendedName>
    <alternativeName>
        <fullName evidence="12">Excinuclease ABC subunit B</fullName>
    </alternativeName>
</protein>
<dbReference type="GO" id="GO:0009381">
    <property type="term" value="F:excinuclease ABC activity"/>
    <property type="evidence" value="ECO:0007669"/>
    <property type="project" value="UniProtKB-UniRule"/>
</dbReference>
<evidence type="ECO:0000256" key="8">
    <source>
        <dbReference type="ARBA" id="ARBA00022881"/>
    </source>
</evidence>
<dbReference type="GO" id="GO:0016887">
    <property type="term" value="F:ATP hydrolysis activity"/>
    <property type="evidence" value="ECO:0007669"/>
    <property type="project" value="InterPro"/>
</dbReference>
<dbReference type="PANTHER" id="PTHR24029:SF0">
    <property type="entry name" value="UVRABC SYSTEM PROTEIN B"/>
    <property type="match status" value="1"/>
</dbReference>
<evidence type="ECO:0000256" key="2">
    <source>
        <dbReference type="ARBA" id="ARBA00008533"/>
    </source>
</evidence>
<dbReference type="NCBIfam" id="TIGR00631">
    <property type="entry name" value="uvrb"/>
    <property type="match status" value="1"/>
</dbReference>
<dbReference type="SMART" id="SM00490">
    <property type="entry name" value="HELICc"/>
    <property type="match status" value="1"/>
</dbReference>
<dbReference type="GO" id="GO:0005524">
    <property type="term" value="F:ATP binding"/>
    <property type="evidence" value="ECO:0007669"/>
    <property type="project" value="UniProtKB-UniRule"/>
</dbReference>
<proteinExistence type="inferred from homology"/>
<keyword evidence="8 12" id="KW-0267">Excision nuclease</keyword>
<dbReference type="SMART" id="SM00487">
    <property type="entry name" value="DEXDc"/>
    <property type="match status" value="1"/>
</dbReference>
<dbReference type="Pfam" id="PF04851">
    <property type="entry name" value="ResIII"/>
    <property type="match status" value="1"/>
</dbReference>
<dbReference type="InterPro" id="IPR006935">
    <property type="entry name" value="Helicase/UvrB_N"/>
</dbReference>
<dbReference type="AlphaFoldDB" id="A0A0R1UUS5"/>
<dbReference type="InterPro" id="IPR036876">
    <property type="entry name" value="UVR_dom_sf"/>
</dbReference>
<keyword evidence="6 12" id="KW-0228">DNA excision</keyword>
<dbReference type="CDD" id="cd17916">
    <property type="entry name" value="DEXHc_UvrB"/>
    <property type="match status" value="1"/>
</dbReference>
<feature type="coiled-coil region" evidence="14">
    <location>
        <begin position="626"/>
        <end position="653"/>
    </location>
</feature>
<dbReference type="Pfam" id="PF00271">
    <property type="entry name" value="Helicase_C"/>
    <property type="match status" value="1"/>
</dbReference>
<dbReference type="HAMAP" id="MF_00204">
    <property type="entry name" value="UvrB"/>
    <property type="match status" value="1"/>
</dbReference>
<gene>
    <name evidence="12" type="primary">uvrB</name>
    <name evidence="18" type="ORF">FD28_GL002382</name>
</gene>
<dbReference type="EMBL" id="AZFS01000046">
    <property type="protein sequence ID" value="KRL95418.1"/>
    <property type="molecule type" value="Genomic_DNA"/>
</dbReference>
<name>A0A0R1UUS5_9LACO</name>
<comment type="similarity">
    <text evidence="2 12 13">Belongs to the UvrB family.</text>
</comment>
<dbReference type="InterPro" id="IPR041471">
    <property type="entry name" value="UvrB_inter"/>
</dbReference>
<evidence type="ECO:0000256" key="3">
    <source>
        <dbReference type="ARBA" id="ARBA00022490"/>
    </source>
</evidence>
<dbReference type="Gene3D" id="3.40.50.300">
    <property type="entry name" value="P-loop containing nucleotide triphosphate hydrolases"/>
    <property type="match status" value="3"/>
</dbReference>
<dbReference type="PATRIC" id="fig|1423753.3.peg.2499"/>
<dbReference type="NCBIfam" id="NF003673">
    <property type="entry name" value="PRK05298.1"/>
    <property type="match status" value="1"/>
</dbReference>
<keyword evidence="12 13" id="KW-0742">SOS response</keyword>
<evidence type="ECO:0000259" key="15">
    <source>
        <dbReference type="PROSITE" id="PS50151"/>
    </source>
</evidence>
<dbReference type="RefSeq" id="WP_057733070.1">
    <property type="nucleotide sequence ID" value="NZ_AZFS01000046.1"/>
</dbReference>
<sequence length="668" mass="76167">MIDRQSDRKFDLVSKYQPTGDQPEAIAQLTKGLNEHEKAQILLGATGTGKTFTISNVIKNVNKPTLVLSHNKTLAGQLYGEFKEFFPNNAVEYFVSYYDYYQPEAYVPSSDTYIEKDSSINDEIDKLRHSATSSLLERNDVIVVASVSSIFGLGDPTEYKNHVVSLRVGQEIERDALLRKLVNIQFERNDYDFQRGRFRVHGDVVEIFPASRDDRALRIEFFGDEIDRIREVDSLTGEIVGDREHVAIFPATHFMTNDDIMAKATAGIEGEMKDRVAELEGQSKLLEAQRLKQRTTYDLEMMREMGYTSGIENYSRWMDGRKAGEPPYTLLDFFPKDFLLVVDESHVTMPQVRGMYNGDQARKQQLVDYGFRLPSALDNRPLKLSEFEQHVNQVIYMSATPGPYEHEQTNHVVQQIIRPTGLLDPTIEVRPIMGQMDDLVGEINQRVEANERTFVTTLTKKMSEDLTDYLKDLGIKVAYLHSDIKTLERTQIMRDLRLGKYDVLVGINLLREGIDIPEVSLVAILDADKEGFLRNERSLIQTIGRAARNSHGAVVMYADSVTDSMQAAIDETARRRKVQIAYNKKHGITPTTIIKPIRDLIAVTKKNDHEGEKDDFVSSDFEDMSKDDQRKLISRLEEEMRSAAKKLDFEQAASLRDTIMDMKTEIGD</sequence>
<feature type="domain" description="Helicase ATP-binding" evidence="16">
    <location>
        <begin position="31"/>
        <end position="188"/>
    </location>
</feature>
<dbReference type="Pfam" id="PF12344">
    <property type="entry name" value="UvrB"/>
    <property type="match status" value="1"/>
</dbReference>
<dbReference type="InterPro" id="IPR004807">
    <property type="entry name" value="UvrB"/>
</dbReference>
<keyword evidence="14" id="KW-0175">Coiled coil</keyword>
<evidence type="ECO:0000259" key="16">
    <source>
        <dbReference type="PROSITE" id="PS51192"/>
    </source>
</evidence>
<keyword evidence="9 12" id="KW-0234">DNA repair</keyword>
<feature type="binding site" evidence="12">
    <location>
        <begin position="44"/>
        <end position="51"/>
    </location>
    <ligand>
        <name>ATP</name>
        <dbReference type="ChEBI" id="CHEBI:30616"/>
    </ligand>
</feature>
<accession>A0A0R1UUS5</accession>
<dbReference type="Pfam" id="PF02151">
    <property type="entry name" value="UVR"/>
    <property type="match status" value="1"/>
</dbReference>
<comment type="subunit">
    <text evidence="10 12 13">Forms a heterotetramer with UvrA during the search for lesions. Interacts with UvrC in an incision complex.</text>
</comment>
<evidence type="ECO:0000256" key="11">
    <source>
        <dbReference type="ARBA" id="ARBA00029504"/>
    </source>
</evidence>
<dbReference type="GO" id="GO:0009432">
    <property type="term" value="P:SOS response"/>
    <property type="evidence" value="ECO:0007669"/>
    <property type="project" value="UniProtKB-UniRule"/>
</dbReference>
<comment type="domain">
    <text evidence="12">The beta-hairpin motif is involved in DNA binding.</text>
</comment>
<dbReference type="Pfam" id="PF17757">
    <property type="entry name" value="UvrB_inter"/>
    <property type="match status" value="1"/>
</dbReference>
<dbReference type="PROSITE" id="PS51194">
    <property type="entry name" value="HELICASE_CTER"/>
    <property type="match status" value="1"/>
</dbReference>
<comment type="subcellular location">
    <subcellularLocation>
        <location evidence="1 12 13">Cytoplasm</location>
    </subcellularLocation>
</comment>
<dbReference type="InterPro" id="IPR001943">
    <property type="entry name" value="UVR_dom"/>
</dbReference>
<dbReference type="CDD" id="cd18790">
    <property type="entry name" value="SF2_C_UvrB"/>
    <property type="match status" value="1"/>
</dbReference>
<dbReference type="Proteomes" id="UP000051580">
    <property type="component" value="Unassembled WGS sequence"/>
</dbReference>
<dbReference type="GO" id="GO:0005737">
    <property type="term" value="C:cytoplasm"/>
    <property type="evidence" value="ECO:0007669"/>
    <property type="project" value="UniProtKB-SubCell"/>
</dbReference>
<dbReference type="OrthoDB" id="9806651at2"/>
<dbReference type="STRING" id="1423753.FD28_GL002382"/>
<organism evidence="18 19">
    <name type="scientific">Levilactobacillus hammesii DSM 16381</name>
    <dbReference type="NCBI Taxonomy" id="1423753"/>
    <lineage>
        <taxon>Bacteria</taxon>
        <taxon>Bacillati</taxon>
        <taxon>Bacillota</taxon>
        <taxon>Bacilli</taxon>
        <taxon>Lactobacillales</taxon>
        <taxon>Lactobacillaceae</taxon>
        <taxon>Levilactobacillus</taxon>
    </lineage>
</organism>
<evidence type="ECO:0000313" key="19">
    <source>
        <dbReference type="Proteomes" id="UP000051580"/>
    </source>
</evidence>
<evidence type="ECO:0000256" key="12">
    <source>
        <dbReference type="HAMAP-Rule" id="MF_00204"/>
    </source>
</evidence>
<dbReference type="InterPro" id="IPR027417">
    <property type="entry name" value="P-loop_NTPase"/>
</dbReference>
<dbReference type="SUPFAM" id="SSF46600">
    <property type="entry name" value="C-terminal UvrC-binding domain of UvrB"/>
    <property type="match status" value="1"/>
</dbReference>
<evidence type="ECO:0000256" key="9">
    <source>
        <dbReference type="ARBA" id="ARBA00023204"/>
    </source>
</evidence>
<evidence type="ECO:0000256" key="4">
    <source>
        <dbReference type="ARBA" id="ARBA00022741"/>
    </source>
</evidence>
<dbReference type="PROSITE" id="PS50151">
    <property type="entry name" value="UVR"/>
    <property type="match status" value="1"/>
</dbReference>
<evidence type="ECO:0000256" key="13">
    <source>
        <dbReference type="RuleBase" id="RU003587"/>
    </source>
</evidence>
<dbReference type="InterPro" id="IPR024759">
    <property type="entry name" value="UvrB_YAD/RRR_dom"/>
</dbReference>
<comment type="caution">
    <text evidence="18">The sequence shown here is derived from an EMBL/GenBank/DDBJ whole genome shotgun (WGS) entry which is preliminary data.</text>
</comment>
<keyword evidence="19" id="KW-1185">Reference proteome</keyword>
<feature type="domain" description="UVR" evidence="15">
    <location>
        <begin position="630"/>
        <end position="665"/>
    </location>
</feature>